<organism evidence="10 11">
    <name type="scientific">Streptomyces subrutilus</name>
    <dbReference type="NCBI Taxonomy" id="36818"/>
    <lineage>
        <taxon>Bacteria</taxon>
        <taxon>Bacillati</taxon>
        <taxon>Actinomycetota</taxon>
        <taxon>Actinomycetes</taxon>
        <taxon>Kitasatosporales</taxon>
        <taxon>Streptomycetaceae</taxon>
        <taxon>Streptomyces</taxon>
    </lineage>
</organism>
<keyword evidence="3" id="KW-0813">Transport</keyword>
<feature type="transmembrane region" description="Helical" evidence="9">
    <location>
        <begin position="57"/>
        <end position="76"/>
    </location>
</feature>
<comment type="subcellular location">
    <subcellularLocation>
        <location evidence="1">Cell membrane</location>
        <topology evidence="1">Multi-pass membrane protein</topology>
    </subcellularLocation>
</comment>
<keyword evidence="4" id="KW-1003">Cell membrane</keyword>
<evidence type="ECO:0000256" key="5">
    <source>
        <dbReference type="ARBA" id="ARBA00022692"/>
    </source>
</evidence>
<proteinExistence type="inferred from homology"/>
<evidence type="ECO:0000256" key="6">
    <source>
        <dbReference type="ARBA" id="ARBA00022989"/>
    </source>
</evidence>
<dbReference type="InterPro" id="IPR037294">
    <property type="entry name" value="ABC_BtuC-like"/>
</dbReference>
<keyword evidence="11" id="KW-1185">Reference proteome</keyword>
<evidence type="ECO:0000256" key="4">
    <source>
        <dbReference type="ARBA" id="ARBA00022475"/>
    </source>
</evidence>
<evidence type="ECO:0000256" key="2">
    <source>
        <dbReference type="ARBA" id="ARBA00007935"/>
    </source>
</evidence>
<feature type="transmembrane region" description="Helical" evidence="9">
    <location>
        <begin position="242"/>
        <end position="260"/>
    </location>
</feature>
<sequence>MPPPKAGHAVSPAPETETSAPAGAPAARDRAARPHVVSGRVVRGGRSGLSLRFHGRTLLVTVALAAILLAVMLVSLTTGDFTLSVPEVLGALTGNGSGGADFIVNTLRMPRLVTALCVGAALSVSGAVLQSLTRNPLGSPDIIGFTNGSATGALIVIVTLHGSMTQIVLGALIGGLGTALAVYLLVFRGGVQGFRLVVMGIGVSALLLAVNSYLITRASWQEALEAQSWLIGSLGNRTWDHAAAVGAAVAVLLPFAFLLGRRLTMVEMGDDTATALGVNVARTRTALLIVSVALAAFATAVTGPIFFIALAAPQLSRKLIRSSGSGLVPAALMGAVLLAVSDLAVQRLFSPALLPVGTATGTIGGLYLIWLLVSESRKSRA</sequence>
<reference evidence="10 11" key="1">
    <citation type="submission" date="2017-09" db="EMBL/GenBank/DDBJ databases">
        <authorList>
            <person name="Lee N."/>
            <person name="Cho B.-K."/>
        </authorList>
    </citation>
    <scope>NUCLEOTIDE SEQUENCE [LARGE SCALE GENOMIC DNA]</scope>
    <source>
        <strain evidence="10 11">ATCC 27467</strain>
    </source>
</reference>
<evidence type="ECO:0000256" key="8">
    <source>
        <dbReference type="SAM" id="MobiDB-lite"/>
    </source>
</evidence>
<evidence type="ECO:0000313" key="10">
    <source>
        <dbReference type="EMBL" id="QEU82717.1"/>
    </source>
</evidence>
<feature type="transmembrane region" description="Helical" evidence="9">
    <location>
        <begin position="286"/>
        <end position="312"/>
    </location>
</feature>
<evidence type="ECO:0000313" key="11">
    <source>
        <dbReference type="Proteomes" id="UP000326831"/>
    </source>
</evidence>
<keyword evidence="7 9" id="KW-0472">Membrane</keyword>
<name>A0A5P2V0Z4_9ACTN</name>
<comment type="similarity">
    <text evidence="2">Belongs to the binding-protein-dependent transport system permease family. FecCD subfamily.</text>
</comment>
<dbReference type="CDD" id="cd06550">
    <property type="entry name" value="TM_ABC_iron-siderophores_like"/>
    <property type="match status" value="1"/>
</dbReference>
<dbReference type="GO" id="GO:0022857">
    <property type="term" value="F:transmembrane transporter activity"/>
    <property type="evidence" value="ECO:0007669"/>
    <property type="project" value="InterPro"/>
</dbReference>
<feature type="transmembrane region" description="Helical" evidence="9">
    <location>
        <begin position="167"/>
        <end position="187"/>
    </location>
</feature>
<keyword evidence="6 9" id="KW-1133">Transmembrane helix</keyword>
<evidence type="ECO:0000256" key="7">
    <source>
        <dbReference type="ARBA" id="ARBA00023136"/>
    </source>
</evidence>
<feature type="transmembrane region" description="Helical" evidence="9">
    <location>
        <begin position="324"/>
        <end position="345"/>
    </location>
</feature>
<keyword evidence="5 9" id="KW-0812">Transmembrane</keyword>
<feature type="transmembrane region" description="Helical" evidence="9">
    <location>
        <begin position="142"/>
        <end position="161"/>
    </location>
</feature>
<gene>
    <name evidence="10" type="ORF">CP968_04585</name>
</gene>
<dbReference type="Proteomes" id="UP000326831">
    <property type="component" value="Chromosome"/>
</dbReference>
<evidence type="ECO:0008006" key="12">
    <source>
        <dbReference type="Google" id="ProtNLM"/>
    </source>
</evidence>
<dbReference type="SUPFAM" id="SSF81345">
    <property type="entry name" value="ABC transporter involved in vitamin B12 uptake, BtuC"/>
    <property type="match status" value="1"/>
</dbReference>
<dbReference type="OrthoDB" id="4455417at2"/>
<accession>A0A5P2V0Z4</accession>
<dbReference type="GO" id="GO:0005886">
    <property type="term" value="C:plasma membrane"/>
    <property type="evidence" value="ECO:0007669"/>
    <property type="project" value="UniProtKB-SubCell"/>
</dbReference>
<dbReference type="InterPro" id="IPR000522">
    <property type="entry name" value="ABC_transptr_permease_BtuC"/>
</dbReference>
<feature type="transmembrane region" description="Helical" evidence="9">
    <location>
        <begin position="352"/>
        <end position="373"/>
    </location>
</feature>
<feature type="transmembrane region" description="Helical" evidence="9">
    <location>
        <begin position="112"/>
        <end position="130"/>
    </location>
</feature>
<feature type="transmembrane region" description="Helical" evidence="9">
    <location>
        <begin position="194"/>
        <end position="215"/>
    </location>
</feature>
<dbReference type="Pfam" id="PF01032">
    <property type="entry name" value="FecCD"/>
    <property type="match status" value="1"/>
</dbReference>
<feature type="region of interest" description="Disordered" evidence="8">
    <location>
        <begin position="1"/>
        <end position="36"/>
    </location>
</feature>
<feature type="compositionally biased region" description="Low complexity" evidence="8">
    <location>
        <begin position="11"/>
        <end position="26"/>
    </location>
</feature>
<dbReference type="Gene3D" id="1.10.3470.10">
    <property type="entry name" value="ABC transporter involved in vitamin B12 uptake, BtuC"/>
    <property type="match status" value="1"/>
</dbReference>
<dbReference type="KEGG" id="ssub:CP968_04585"/>
<evidence type="ECO:0000256" key="1">
    <source>
        <dbReference type="ARBA" id="ARBA00004651"/>
    </source>
</evidence>
<evidence type="ECO:0000256" key="9">
    <source>
        <dbReference type="SAM" id="Phobius"/>
    </source>
</evidence>
<dbReference type="EMBL" id="CP023701">
    <property type="protein sequence ID" value="QEU82717.1"/>
    <property type="molecule type" value="Genomic_DNA"/>
</dbReference>
<dbReference type="PANTHER" id="PTHR30472:SF24">
    <property type="entry name" value="FERRIC ENTEROBACTIN TRANSPORT SYSTEM PERMEASE PROTEIN FEPG"/>
    <property type="match status" value="1"/>
</dbReference>
<evidence type="ECO:0000256" key="3">
    <source>
        <dbReference type="ARBA" id="ARBA00022448"/>
    </source>
</evidence>
<protein>
    <recommendedName>
        <fullName evidence="12">Iron ABC transporter permease</fullName>
    </recommendedName>
</protein>
<dbReference type="AlphaFoldDB" id="A0A5P2V0Z4"/>
<dbReference type="GO" id="GO:0033214">
    <property type="term" value="P:siderophore-iron import into cell"/>
    <property type="evidence" value="ECO:0007669"/>
    <property type="project" value="TreeGrafter"/>
</dbReference>
<dbReference type="PANTHER" id="PTHR30472">
    <property type="entry name" value="FERRIC ENTEROBACTIN TRANSPORT SYSTEM PERMEASE PROTEIN"/>
    <property type="match status" value="1"/>
</dbReference>